<evidence type="ECO:0008006" key="4">
    <source>
        <dbReference type="Google" id="ProtNLM"/>
    </source>
</evidence>
<accession>A0AA37BCF5</accession>
<reference evidence="2" key="1">
    <citation type="journal article" date="2014" name="Int. J. Syst. Evol. Microbiol.">
        <title>Complete genome sequence of Corynebacterium casei LMG S-19264T (=DSM 44701T), isolated from a smear-ripened cheese.</title>
        <authorList>
            <consortium name="US DOE Joint Genome Institute (JGI-PGF)"/>
            <person name="Walter F."/>
            <person name="Albersmeier A."/>
            <person name="Kalinowski J."/>
            <person name="Ruckert C."/>
        </authorList>
    </citation>
    <scope>NUCLEOTIDE SEQUENCE</scope>
    <source>
        <strain evidence="2">JCM 3093</strain>
    </source>
</reference>
<dbReference type="Pfam" id="PF14248">
    <property type="entry name" value="DUF4345"/>
    <property type="match status" value="1"/>
</dbReference>
<keyword evidence="1" id="KW-0812">Transmembrane</keyword>
<evidence type="ECO:0000313" key="3">
    <source>
        <dbReference type="Proteomes" id="UP000627984"/>
    </source>
</evidence>
<keyword evidence="1" id="KW-1133">Transmembrane helix</keyword>
<evidence type="ECO:0000313" key="2">
    <source>
        <dbReference type="EMBL" id="GGK51338.1"/>
    </source>
</evidence>
<comment type="caution">
    <text evidence="2">The sequence shown here is derived from an EMBL/GenBank/DDBJ whole genome shotgun (WGS) entry which is preliminary data.</text>
</comment>
<protein>
    <recommendedName>
        <fullName evidence="4">DUF4345 domain-containing protein</fullName>
    </recommendedName>
</protein>
<name>A0AA37BCF5_9ACTN</name>
<organism evidence="2 3">
    <name type="scientific">Planomonospora parontospora</name>
    <dbReference type="NCBI Taxonomy" id="58119"/>
    <lineage>
        <taxon>Bacteria</taxon>
        <taxon>Bacillati</taxon>
        <taxon>Actinomycetota</taxon>
        <taxon>Actinomycetes</taxon>
        <taxon>Streptosporangiales</taxon>
        <taxon>Streptosporangiaceae</taxon>
        <taxon>Planomonospora</taxon>
    </lineage>
</organism>
<dbReference type="RefSeq" id="WP_191893570.1">
    <property type="nucleotide sequence ID" value="NZ_BMQD01000002.1"/>
</dbReference>
<evidence type="ECO:0000256" key="1">
    <source>
        <dbReference type="SAM" id="Phobius"/>
    </source>
</evidence>
<feature type="transmembrane region" description="Helical" evidence="1">
    <location>
        <begin position="52"/>
        <end position="70"/>
    </location>
</feature>
<dbReference type="AlphaFoldDB" id="A0AA37BCF5"/>
<feature type="transmembrane region" description="Helical" evidence="1">
    <location>
        <begin position="104"/>
        <end position="125"/>
    </location>
</feature>
<reference evidence="2" key="2">
    <citation type="submission" date="2022-09" db="EMBL/GenBank/DDBJ databases">
        <authorList>
            <person name="Sun Q."/>
            <person name="Ohkuma M."/>
        </authorList>
    </citation>
    <scope>NUCLEOTIDE SEQUENCE</scope>
    <source>
        <strain evidence="2">JCM 3093</strain>
    </source>
</reference>
<sequence>MRNTRPLKSILFVSGLVVIVIGTATLFAPVAFNGFNGVELGGDAGLLSEVRAAGGALLASGVVIMLGAFVPRLAFTAALLGTVTYLAYGLSRVLSIAVDGMPGSGLVLAAAVETVLGLACALVLVRCLRDPRGGAEPDVPPRRGAPPTSARID</sequence>
<proteinExistence type="predicted"/>
<dbReference type="EMBL" id="BMQD01000002">
    <property type="protein sequence ID" value="GGK51338.1"/>
    <property type="molecule type" value="Genomic_DNA"/>
</dbReference>
<feature type="transmembrane region" description="Helical" evidence="1">
    <location>
        <begin position="77"/>
        <end position="98"/>
    </location>
</feature>
<gene>
    <name evidence="2" type="ORF">GCM10010126_08540</name>
</gene>
<dbReference type="InterPro" id="IPR025597">
    <property type="entry name" value="DUF4345"/>
</dbReference>
<dbReference type="Proteomes" id="UP000627984">
    <property type="component" value="Unassembled WGS sequence"/>
</dbReference>
<feature type="transmembrane region" description="Helical" evidence="1">
    <location>
        <begin position="12"/>
        <end position="32"/>
    </location>
</feature>
<keyword evidence="1" id="KW-0472">Membrane</keyword>